<name>A0A8S1JM96_PARPR</name>
<comment type="caution">
    <text evidence="1">The sequence shown here is derived from an EMBL/GenBank/DDBJ whole genome shotgun (WGS) entry which is preliminary data.</text>
</comment>
<organism evidence="1 2">
    <name type="scientific">Paramecium primaurelia</name>
    <dbReference type="NCBI Taxonomy" id="5886"/>
    <lineage>
        <taxon>Eukaryota</taxon>
        <taxon>Sar</taxon>
        <taxon>Alveolata</taxon>
        <taxon>Ciliophora</taxon>
        <taxon>Intramacronucleata</taxon>
        <taxon>Oligohymenophorea</taxon>
        <taxon>Peniculida</taxon>
        <taxon>Parameciidae</taxon>
        <taxon>Paramecium</taxon>
    </lineage>
</organism>
<dbReference type="AlphaFoldDB" id="A0A8S1JM96"/>
<evidence type="ECO:0000313" key="1">
    <source>
        <dbReference type="EMBL" id="CAD8043352.1"/>
    </source>
</evidence>
<dbReference type="EMBL" id="CAJJDM010000002">
    <property type="protein sequence ID" value="CAD8043352.1"/>
    <property type="molecule type" value="Genomic_DNA"/>
</dbReference>
<protein>
    <submittedName>
        <fullName evidence="1">Uncharacterized protein</fullName>
    </submittedName>
</protein>
<gene>
    <name evidence="1" type="ORF">PPRIM_AZ9-3.1.T0050003</name>
</gene>
<keyword evidence="2" id="KW-1185">Reference proteome</keyword>
<sequence>MEIVPLLESFSSKNNTDSKITMIASSDTRQRDGLILTELRNMREYKRNPENISIWVKVLPQKEVEDLMSQFIRNIMRLQEHSENFILERTRPLFYI</sequence>
<accession>A0A8S1JM96</accession>
<evidence type="ECO:0000313" key="2">
    <source>
        <dbReference type="Proteomes" id="UP000688137"/>
    </source>
</evidence>
<proteinExistence type="predicted"/>
<reference evidence="1" key="1">
    <citation type="submission" date="2021-01" db="EMBL/GenBank/DDBJ databases">
        <authorList>
            <consortium name="Genoscope - CEA"/>
            <person name="William W."/>
        </authorList>
    </citation>
    <scope>NUCLEOTIDE SEQUENCE</scope>
</reference>
<dbReference type="Proteomes" id="UP000688137">
    <property type="component" value="Unassembled WGS sequence"/>
</dbReference>